<organism evidence="14 15">
    <name type="scientific">Candidatus Liberibacter europaeus</name>
    <dbReference type="NCBI Taxonomy" id="744859"/>
    <lineage>
        <taxon>Bacteria</taxon>
        <taxon>Pseudomonadati</taxon>
        <taxon>Pseudomonadota</taxon>
        <taxon>Alphaproteobacteria</taxon>
        <taxon>Hyphomicrobiales</taxon>
        <taxon>Rhizobiaceae</taxon>
        <taxon>Liberibacter</taxon>
    </lineage>
</organism>
<dbReference type="CDD" id="cd18539">
    <property type="entry name" value="SRP_G"/>
    <property type="match status" value="1"/>
</dbReference>
<dbReference type="PANTHER" id="PTHR11564">
    <property type="entry name" value="SIGNAL RECOGNITION PARTICLE 54K PROTEIN SRP54"/>
    <property type="match status" value="1"/>
</dbReference>
<dbReference type="Proteomes" id="UP000240811">
    <property type="component" value="Unassembled WGS sequence"/>
</dbReference>
<dbReference type="InterPro" id="IPR000897">
    <property type="entry name" value="SRP54_GTPase_dom"/>
</dbReference>
<evidence type="ECO:0000256" key="3">
    <source>
        <dbReference type="ARBA" id="ARBA00022741"/>
    </source>
</evidence>
<evidence type="ECO:0000256" key="9">
    <source>
        <dbReference type="ARBA" id="ARBA00035672"/>
    </source>
</evidence>
<dbReference type="Gene3D" id="3.40.50.300">
    <property type="entry name" value="P-loop containing nucleotide triphosphate hydrolases"/>
    <property type="match status" value="1"/>
</dbReference>
<dbReference type="InterPro" id="IPR003593">
    <property type="entry name" value="AAA+_ATPase"/>
</dbReference>
<evidence type="ECO:0000256" key="10">
    <source>
        <dbReference type="ARBA" id="ARBA00048027"/>
    </source>
</evidence>
<dbReference type="AlphaFoldDB" id="A0A2T4VXK9"/>
<dbReference type="InterPro" id="IPR042101">
    <property type="entry name" value="SRP54_N_sf"/>
</dbReference>
<reference evidence="15" key="1">
    <citation type="submission" date="2018-02" db="EMBL/GenBank/DDBJ databases">
        <title>Genome sequence of Candidatus Liberibacter europaeus.</title>
        <authorList>
            <person name="Frampton R.A."/>
            <person name="Thompson S.M."/>
            <person name="David C."/>
            <person name="Addison S.M."/>
            <person name="Smith G.R."/>
        </authorList>
    </citation>
    <scope>NUCLEOTIDE SEQUENCE [LARGE SCALE GENOMIC DNA]</scope>
</reference>
<dbReference type="SUPFAM" id="SSF52540">
    <property type="entry name" value="P-loop containing nucleoside triphosphate hydrolases"/>
    <property type="match status" value="1"/>
</dbReference>
<dbReference type="PANTHER" id="PTHR11564:SF5">
    <property type="entry name" value="SIGNAL RECOGNITION PARTICLE SUBUNIT SRP54"/>
    <property type="match status" value="1"/>
</dbReference>
<proteinExistence type="inferred from homology"/>
<protein>
    <recommendedName>
        <fullName evidence="9">signal-recognition-particle GTPase</fullName>
        <ecNumber evidence="9">3.6.5.4</ecNumber>
    </recommendedName>
</protein>
<dbReference type="Gene3D" id="1.10.260.30">
    <property type="entry name" value="Signal recognition particle, SRP54 subunit, M-domain"/>
    <property type="match status" value="1"/>
</dbReference>
<dbReference type="GO" id="GO:0005525">
    <property type="term" value="F:GTP binding"/>
    <property type="evidence" value="ECO:0007669"/>
    <property type="project" value="UniProtKB-KW"/>
</dbReference>
<evidence type="ECO:0000256" key="1">
    <source>
        <dbReference type="ARBA" id="ARBA00004515"/>
    </source>
</evidence>
<dbReference type="SMART" id="SM00963">
    <property type="entry name" value="SRP54_N"/>
    <property type="match status" value="1"/>
</dbReference>
<dbReference type="InterPro" id="IPR027417">
    <property type="entry name" value="P-loop_NTPase"/>
</dbReference>
<evidence type="ECO:0000256" key="4">
    <source>
        <dbReference type="ARBA" id="ARBA00022801"/>
    </source>
</evidence>
<dbReference type="EMBL" id="PSQJ01000002">
    <property type="protein sequence ID" value="PTL86509.1"/>
    <property type="molecule type" value="Genomic_DNA"/>
</dbReference>
<comment type="caution">
    <text evidence="14">The sequence shown here is derived from an EMBL/GenBank/DDBJ whole genome shotgun (WGS) entry which is preliminary data.</text>
</comment>
<dbReference type="GO" id="GO:0048500">
    <property type="term" value="C:signal recognition particle"/>
    <property type="evidence" value="ECO:0007669"/>
    <property type="project" value="InterPro"/>
</dbReference>
<keyword evidence="3" id="KW-0547">Nucleotide-binding</keyword>
<evidence type="ECO:0000256" key="6">
    <source>
        <dbReference type="ARBA" id="ARBA00023134"/>
    </source>
</evidence>
<dbReference type="InterPro" id="IPR004125">
    <property type="entry name" value="Signal_recog_particle_SRP54_M"/>
</dbReference>
<dbReference type="SMART" id="SM00962">
    <property type="entry name" value="SRP54"/>
    <property type="match status" value="1"/>
</dbReference>
<evidence type="ECO:0000313" key="14">
    <source>
        <dbReference type="EMBL" id="PTL86509.1"/>
    </source>
</evidence>
<sequence>MFDNLQEHLGSIFQNITGRGSLSEADISKTLREIRRVFIEADVSLEVVRSLTNRVQEKAKGEKLLKSIKPGQMVVKIIHDELVEILGKKNEGLDLNAPSPIVIMMIGPQGSGKTTTTAKIANRLKSLQKKKVLIASLDVYRPAAQEQLRYLGEKIQVDTLEIIPEQSPAEISARALHNASCGGYDVVILDTAGRTHINDALMQEIKEIKFITKPHEILLVANALTGQDAVNIARKFDNTINITGIVLTRMDSDGRGGAALSMRAVTGKPIKAICAGERIEDLEDFFPERIANRILGMGDVVSLVEKATQNLDNEEASKTAKKISKGKFDLDDLAKQFRQTQNIGGIGSILGMLPGVNSFKKNFMPPGVSDDTIKHNIAIISSMTKEERINPSIIKHSRKQRIAKGSGTDAIKINKLLKLYRQMADIMKSMKGQDGGELHHNIMGNLKDKVGLGKIGRLPYI</sequence>
<keyword evidence="6" id="KW-0342">GTP-binding</keyword>
<keyword evidence="7" id="KW-0733">Signal recognition particle</keyword>
<evidence type="ECO:0000256" key="5">
    <source>
        <dbReference type="ARBA" id="ARBA00022884"/>
    </source>
</evidence>
<dbReference type="Pfam" id="PF02978">
    <property type="entry name" value="SRP_SPB"/>
    <property type="match status" value="1"/>
</dbReference>
<evidence type="ECO:0000256" key="2">
    <source>
        <dbReference type="ARBA" id="ARBA00005450"/>
    </source>
</evidence>
<evidence type="ECO:0000256" key="8">
    <source>
        <dbReference type="ARBA" id="ARBA00023274"/>
    </source>
</evidence>
<keyword evidence="8" id="KW-0687">Ribonucleoprotein</keyword>
<evidence type="ECO:0000256" key="7">
    <source>
        <dbReference type="ARBA" id="ARBA00023135"/>
    </source>
</evidence>
<keyword evidence="5" id="KW-0694">RNA-binding</keyword>
<dbReference type="InterPro" id="IPR022941">
    <property type="entry name" value="SRP54"/>
</dbReference>
<accession>A0A2T4VXK9</accession>
<keyword evidence="4" id="KW-0378">Hydrolase</keyword>
<dbReference type="Pfam" id="PF02881">
    <property type="entry name" value="SRP54_N"/>
    <property type="match status" value="1"/>
</dbReference>
<evidence type="ECO:0000313" key="15">
    <source>
        <dbReference type="Proteomes" id="UP000240811"/>
    </source>
</evidence>
<comment type="catalytic activity">
    <reaction evidence="10">
        <text>GTP + H2O = GDP + phosphate + H(+)</text>
        <dbReference type="Rhea" id="RHEA:19669"/>
        <dbReference type="ChEBI" id="CHEBI:15377"/>
        <dbReference type="ChEBI" id="CHEBI:15378"/>
        <dbReference type="ChEBI" id="CHEBI:37565"/>
        <dbReference type="ChEBI" id="CHEBI:43474"/>
        <dbReference type="ChEBI" id="CHEBI:58189"/>
        <dbReference type="EC" id="3.6.5.4"/>
    </reaction>
</comment>
<feature type="domain" description="Signal recognition particle SRP54 helical bundle" evidence="13">
    <location>
        <begin position="1"/>
        <end position="86"/>
    </location>
</feature>
<dbReference type="NCBIfam" id="TIGR00959">
    <property type="entry name" value="ffh"/>
    <property type="match status" value="1"/>
</dbReference>
<comment type="similarity">
    <text evidence="2">Belongs to the GTP-binding SRP family. SRP54 subfamily.</text>
</comment>
<evidence type="ECO:0000259" key="11">
    <source>
        <dbReference type="SMART" id="SM00382"/>
    </source>
</evidence>
<dbReference type="SUPFAM" id="SSF47446">
    <property type="entry name" value="Signal peptide-binding domain"/>
    <property type="match status" value="1"/>
</dbReference>
<dbReference type="InterPro" id="IPR036891">
    <property type="entry name" value="Signal_recog_part_SRP54_M_sf"/>
</dbReference>
<feature type="domain" description="SRP54-type proteins GTP-binding" evidence="12">
    <location>
        <begin position="100"/>
        <end position="296"/>
    </location>
</feature>
<name>A0A2T4VXK9_9HYPH</name>
<dbReference type="SMART" id="SM00382">
    <property type="entry name" value="AAA"/>
    <property type="match status" value="1"/>
</dbReference>
<dbReference type="GO" id="GO:0008312">
    <property type="term" value="F:7S RNA binding"/>
    <property type="evidence" value="ECO:0007669"/>
    <property type="project" value="InterPro"/>
</dbReference>
<dbReference type="GO" id="GO:0005886">
    <property type="term" value="C:plasma membrane"/>
    <property type="evidence" value="ECO:0007669"/>
    <property type="project" value="UniProtKB-SubCell"/>
</dbReference>
<evidence type="ECO:0000259" key="12">
    <source>
        <dbReference type="SMART" id="SM00962"/>
    </source>
</evidence>
<feature type="domain" description="AAA+ ATPase" evidence="11">
    <location>
        <begin position="99"/>
        <end position="246"/>
    </location>
</feature>
<dbReference type="GO" id="GO:0003924">
    <property type="term" value="F:GTPase activity"/>
    <property type="evidence" value="ECO:0007669"/>
    <property type="project" value="InterPro"/>
</dbReference>
<gene>
    <name evidence="14" type="ORF">C4617_01410</name>
</gene>
<dbReference type="Gene3D" id="1.20.120.140">
    <property type="entry name" value="Signal recognition particle SRP54, nucleotide-binding domain"/>
    <property type="match status" value="1"/>
</dbReference>
<dbReference type="InterPro" id="IPR013822">
    <property type="entry name" value="Signal_recog_particl_SRP54_hlx"/>
</dbReference>
<evidence type="ECO:0000259" key="13">
    <source>
        <dbReference type="SMART" id="SM00963"/>
    </source>
</evidence>
<dbReference type="EC" id="3.6.5.4" evidence="9"/>
<dbReference type="Pfam" id="PF00448">
    <property type="entry name" value="SRP54"/>
    <property type="match status" value="1"/>
</dbReference>
<dbReference type="InterPro" id="IPR004780">
    <property type="entry name" value="SRP"/>
</dbReference>
<comment type="subcellular location">
    <subcellularLocation>
        <location evidence="1">Cell inner membrane</location>
        <topology evidence="1">Peripheral membrane protein</topology>
        <orientation evidence="1">Cytoplasmic side</orientation>
    </subcellularLocation>
</comment>
<dbReference type="GO" id="GO:0006614">
    <property type="term" value="P:SRP-dependent cotranslational protein targeting to membrane"/>
    <property type="evidence" value="ECO:0007669"/>
    <property type="project" value="InterPro"/>
</dbReference>